<protein>
    <submittedName>
        <fullName evidence="3">Universal stress protein family protein</fullName>
    </submittedName>
</protein>
<evidence type="ECO:0000313" key="3">
    <source>
        <dbReference type="EMBL" id="EMR02061.1"/>
    </source>
</evidence>
<dbReference type="STRING" id="1279009.ADICEAN_02807"/>
<sequence length="76" mass="8501">MFTLDNNHDPVKEIYHRAVKEQADLIIIGSKGKTQTAAALMGSVADRLAHYNRSIPLLIVKDKNENIGFLEALLRI</sequence>
<dbReference type="PRINTS" id="PR01438">
    <property type="entry name" value="UNVRSLSTRESS"/>
</dbReference>
<gene>
    <name evidence="3" type="ORF">ADICEAN_02807</name>
</gene>
<dbReference type="SUPFAM" id="SSF52402">
    <property type="entry name" value="Adenine nucleotide alpha hydrolases-like"/>
    <property type="match status" value="1"/>
</dbReference>
<keyword evidence="4" id="KW-1185">Reference proteome</keyword>
<dbReference type="InterPro" id="IPR006015">
    <property type="entry name" value="Universal_stress_UspA"/>
</dbReference>
<name>M7N4B6_9BACT</name>
<dbReference type="eggNOG" id="COG0589">
    <property type="taxonomic scope" value="Bacteria"/>
</dbReference>
<comment type="similarity">
    <text evidence="1">Belongs to the universal stress protein A family.</text>
</comment>
<feature type="domain" description="UspA" evidence="2">
    <location>
        <begin position="8"/>
        <end position="61"/>
    </location>
</feature>
<dbReference type="Pfam" id="PF00582">
    <property type="entry name" value="Usp"/>
    <property type="match status" value="1"/>
</dbReference>
<organism evidence="3 4">
    <name type="scientific">Cesiribacter andamanensis AMV16</name>
    <dbReference type="NCBI Taxonomy" id="1279009"/>
    <lineage>
        <taxon>Bacteria</taxon>
        <taxon>Pseudomonadati</taxon>
        <taxon>Bacteroidota</taxon>
        <taxon>Cytophagia</taxon>
        <taxon>Cytophagales</taxon>
        <taxon>Cesiribacteraceae</taxon>
        <taxon>Cesiribacter</taxon>
    </lineage>
</organism>
<dbReference type="InterPro" id="IPR014729">
    <property type="entry name" value="Rossmann-like_a/b/a_fold"/>
</dbReference>
<evidence type="ECO:0000259" key="2">
    <source>
        <dbReference type="Pfam" id="PF00582"/>
    </source>
</evidence>
<dbReference type="CDD" id="cd00293">
    <property type="entry name" value="USP-like"/>
    <property type="match status" value="1"/>
</dbReference>
<comment type="caution">
    <text evidence="3">The sequence shown here is derived from an EMBL/GenBank/DDBJ whole genome shotgun (WGS) entry which is preliminary data.</text>
</comment>
<dbReference type="Proteomes" id="UP000011910">
    <property type="component" value="Unassembled WGS sequence"/>
</dbReference>
<evidence type="ECO:0000313" key="4">
    <source>
        <dbReference type="Proteomes" id="UP000011910"/>
    </source>
</evidence>
<proteinExistence type="inferred from homology"/>
<evidence type="ECO:0000256" key="1">
    <source>
        <dbReference type="ARBA" id="ARBA00008791"/>
    </source>
</evidence>
<accession>M7N4B6</accession>
<reference evidence="3 4" key="1">
    <citation type="journal article" date="2013" name="Genome Announc.">
        <title>Draft Genome Sequence of Cesiribacter andamanensis Strain AMV16T, Isolated from a Soil Sample from a Mud Volcano in the Andaman Islands, India.</title>
        <authorList>
            <person name="Shivaji S."/>
            <person name="Ara S."/>
            <person name="Begum Z."/>
            <person name="Srinivas T.N."/>
            <person name="Singh A."/>
            <person name="Kumar Pinnaka A."/>
        </authorList>
    </citation>
    <scope>NUCLEOTIDE SEQUENCE [LARGE SCALE GENOMIC DNA]</scope>
    <source>
        <strain evidence="3 4">AMV16</strain>
    </source>
</reference>
<dbReference type="EMBL" id="AODQ01000075">
    <property type="protein sequence ID" value="EMR02061.1"/>
    <property type="molecule type" value="Genomic_DNA"/>
</dbReference>
<dbReference type="AlphaFoldDB" id="M7N4B6"/>
<dbReference type="Gene3D" id="3.40.50.620">
    <property type="entry name" value="HUPs"/>
    <property type="match status" value="1"/>
</dbReference>
<dbReference type="InterPro" id="IPR006016">
    <property type="entry name" value="UspA"/>
</dbReference>